<evidence type="ECO:0000256" key="4">
    <source>
        <dbReference type="ARBA" id="ARBA00023134"/>
    </source>
</evidence>
<proteinExistence type="inferred from homology"/>
<dbReference type="eggNOG" id="COG2229">
    <property type="taxonomic scope" value="Bacteria"/>
</dbReference>
<dbReference type="STRING" id="235985.SAMN05414137_1736"/>
<dbReference type="Proteomes" id="UP000183015">
    <property type="component" value="Unassembled WGS sequence"/>
</dbReference>
<dbReference type="Pfam" id="PF03029">
    <property type="entry name" value="ATP_bind_1"/>
    <property type="match status" value="1"/>
</dbReference>
<dbReference type="GO" id="GO:0016787">
    <property type="term" value="F:hydrolase activity"/>
    <property type="evidence" value="ECO:0007669"/>
    <property type="project" value="UniProtKB-KW"/>
</dbReference>
<keyword evidence="6" id="KW-1185">Reference proteome</keyword>
<evidence type="ECO:0000256" key="3">
    <source>
        <dbReference type="ARBA" id="ARBA00022801"/>
    </source>
</evidence>
<evidence type="ECO:0000256" key="2">
    <source>
        <dbReference type="ARBA" id="ARBA00022741"/>
    </source>
</evidence>
<name>A0A1H8BNP5_STRJI</name>
<keyword evidence="4" id="KW-0342">GTP-binding</keyword>
<dbReference type="Gene3D" id="3.40.50.300">
    <property type="entry name" value="P-loop containing nucleotide triphosphate hydrolases"/>
    <property type="match status" value="1"/>
</dbReference>
<evidence type="ECO:0008006" key="7">
    <source>
        <dbReference type="Google" id="ProtNLM"/>
    </source>
</evidence>
<dbReference type="InterPro" id="IPR004130">
    <property type="entry name" value="Gpn"/>
</dbReference>
<dbReference type="InterPro" id="IPR027417">
    <property type="entry name" value="P-loop_NTPase"/>
</dbReference>
<protein>
    <recommendedName>
        <fullName evidence="7">Signal recognition particle receptor subunit beta, a GTPase</fullName>
    </recommendedName>
</protein>
<dbReference type="PANTHER" id="PTHR42708:SF1">
    <property type="entry name" value="GLIDING MOTILITY PROTEIN MGLA"/>
    <property type="match status" value="1"/>
</dbReference>
<dbReference type="PANTHER" id="PTHR42708">
    <property type="entry name" value="ATP/GTP-BINDING PROTEIN-RELATED"/>
    <property type="match status" value="1"/>
</dbReference>
<dbReference type="InterPro" id="IPR052705">
    <property type="entry name" value="Gliding_Motility_GTPase"/>
</dbReference>
<dbReference type="PRINTS" id="PR00449">
    <property type="entry name" value="RASTRNSFRMNG"/>
</dbReference>
<reference evidence="6" key="1">
    <citation type="submission" date="2016-10" db="EMBL/GenBank/DDBJ databases">
        <authorList>
            <person name="Varghese N."/>
        </authorList>
    </citation>
    <scope>NUCLEOTIDE SEQUENCE [LARGE SCALE GENOMIC DNA]</scope>
    <source>
        <strain evidence="6">DSM 45096 / BCRC 16803 / CGMCC 4.1857 / CIP 109030 / JCM 12277 / KCTC 19219 / NBRC 100920 / 33214</strain>
    </source>
</reference>
<evidence type="ECO:0000313" key="6">
    <source>
        <dbReference type="Proteomes" id="UP000183015"/>
    </source>
</evidence>
<dbReference type="EMBL" id="FOAZ01000073">
    <property type="protein sequence ID" value="SEM84521.1"/>
    <property type="molecule type" value="Genomic_DNA"/>
</dbReference>
<organism evidence="5 6">
    <name type="scientific">Streptacidiphilus jiangxiensis</name>
    <dbReference type="NCBI Taxonomy" id="235985"/>
    <lineage>
        <taxon>Bacteria</taxon>
        <taxon>Bacillati</taxon>
        <taxon>Actinomycetota</taxon>
        <taxon>Actinomycetes</taxon>
        <taxon>Kitasatosporales</taxon>
        <taxon>Streptomycetaceae</taxon>
        <taxon>Streptacidiphilus</taxon>
    </lineage>
</organism>
<comment type="similarity">
    <text evidence="1">Belongs to the GPN-loop GTPase family.</text>
</comment>
<dbReference type="GO" id="GO:0005525">
    <property type="term" value="F:GTP binding"/>
    <property type="evidence" value="ECO:0007669"/>
    <property type="project" value="UniProtKB-KW"/>
</dbReference>
<keyword evidence="2" id="KW-0547">Nucleotide-binding</keyword>
<keyword evidence="3" id="KW-0378">Hydrolase</keyword>
<evidence type="ECO:0000256" key="1">
    <source>
        <dbReference type="ARBA" id="ARBA00005290"/>
    </source>
</evidence>
<gene>
    <name evidence="5" type="ORF">SAMN05414137_1736</name>
</gene>
<dbReference type="AlphaFoldDB" id="A0A1H8BNP5"/>
<dbReference type="SUPFAM" id="SSF52540">
    <property type="entry name" value="P-loop containing nucleoside triphosphate hydrolases"/>
    <property type="match status" value="1"/>
</dbReference>
<evidence type="ECO:0000313" key="5">
    <source>
        <dbReference type="EMBL" id="SEM84521.1"/>
    </source>
</evidence>
<accession>A0A1H8BNP5</accession>
<dbReference type="CDD" id="cd00882">
    <property type="entry name" value="Ras_like_GTPase"/>
    <property type="match status" value="1"/>
</dbReference>
<sequence length="209" mass="21978">MLGYDASSPRQAEATAVTVLKIVIMGGFGVGKTTMVGSVSEIGPLTTEAPLTYASAGTDDLAGVEGKTTTTVGLDYGKVTFTSGGAKFELYLFGTPGQERYWFSWDDLVLGAAGAVVLADTRKLADAFPALDYFERRQVPFVVGVNSFADSPYTYTAEDVRQAMTLPDAVPVVPFDARDANSSAHVLITLIATALDAARSRPAPRGAPL</sequence>